<evidence type="ECO:0000256" key="13">
    <source>
        <dbReference type="ARBA" id="ARBA00023237"/>
    </source>
</evidence>
<evidence type="ECO:0000313" key="20">
    <source>
        <dbReference type="EMBL" id="OOF33739.1"/>
    </source>
</evidence>
<dbReference type="NCBIfam" id="TIGR01783">
    <property type="entry name" value="TonB-siderophor"/>
    <property type="match status" value="1"/>
</dbReference>
<dbReference type="InterPro" id="IPR036942">
    <property type="entry name" value="Beta-barrel_TonB_sf"/>
</dbReference>
<evidence type="ECO:0000256" key="9">
    <source>
        <dbReference type="ARBA" id="ARBA00023065"/>
    </source>
</evidence>
<reference evidence="21" key="1">
    <citation type="submission" date="2017-01" db="EMBL/GenBank/DDBJ databases">
        <title>Draft genome of the species Salinivibrio costicola subsp. alcaliphilus.</title>
        <authorList>
            <person name="Lopez-Hermoso C."/>
            <person name="De La Haba R."/>
            <person name="Sanchez-Porro C."/>
            <person name="Ventosa A."/>
        </authorList>
    </citation>
    <scope>NUCLEOTIDE SEQUENCE [LARGE SCALE GENOMIC DNA]</scope>
    <source>
        <strain evidence="21">CBH448</strain>
    </source>
</reference>
<evidence type="ECO:0000256" key="11">
    <source>
        <dbReference type="ARBA" id="ARBA00023136"/>
    </source>
</evidence>
<keyword evidence="6 14" id="KW-0812">Transmembrane</keyword>
<dbReference type="InterPro" id="IPR012910">
    <property type="entry name" value="Plug_dom"/>
</dbReference>
<dbReference type="EMBL" id="MUFR01000023">
    <property type="protein sequence ID" value="OOF33739.1"/>
    <property type="molecule type" value="Genomic_DNA"/>
</dbReference>
<keyword evidence="4 14" id="KW-1134">Transmembrane beta strand</keyword>
<dbReference type="Pfam" id="PF07715">
    <property type="entry name" value="Plug"/>
    <property type="match status" value="1"/>
</dbReference>
<evidence type="ECO:0000256" key="10">
    <source>
        <dbReference type="ARBA" id="ARBA00023077"/>
    </source>
</evidence>
<sequence>MKSFRLSPVGLGVIVALTIGQASFALADDTVVEDTRLNQTATSYEGIHPDEVVTIVGSQVDLGGEYQGGQVSRSGRFGILGNQDFMDTPFSSISYTSQLIADQQAKSVGDVLKNDPALRQSVGFGNFQELYMIRGFPVYSDDMTLNGLYGILPRQYVAASMLERVEVFRGANTFVNGAAPGGSAIGGSINLIPKRAGSEPLTRVTVGTQSDGQSYGALDLGRRFGDNQESGLRVNLVARDGDDAVDDQDTQLGVLSLGFDHLGDNFRMSADVGYQDHHIGSPRPSVTPGSAIPSLPSSDTNYAQDWTYTDEKQLFGVVRAEYDFSIQTTAWMAAGMRRGKEHNLLANPTADGNGNLTAYLFDNVREDTVMSADSGVRHEFSTGSIGHTVVVSGSLYQSRSKNAYEMSDWSGGSVGTLTDYEQISIPAVTSSAGNMSDPTETERVTYSSAALADTLSLLDDQVKLMLGARLQRLETKSFDYNTGDRTGGYSKTTLTPSLGVVYQPTLDVSLYANYAEALLPGEVAPESNNGVTVANKGDVLKPNRSEQYEVGAKYDTGSYGAVVSLFEISKPTYMYDSNNNYTDNGEQRHRGIELSAFGEPIERLKVLGGVTLIDADIVKSSNTDAEGKNAIGVPKVQANLNLEWETPFVEGLTLEGRTVYTGYQYASSDNSLELPSWTRFDLGARYGMKVGDNTLILRARVDNVTDKNYWASAGGYPGSNYLVQGSPRTVVLSASYDF</sequence>
<dbReference type="PANTHER" id="PTHR32552">
    <property type="entry name" value="FERRICHROME IRON RECEPTOR-RELATED"/>
    <property type="match status" value="1"/>
</dbReference>
<proteinExistence type="inferred from homology"/>
<evidence type="ECO:0000259" key="19">
    <source>
        <dbReference type="Pfam" id="PF07715"/>
    </source>
</evidence>
<keyword evidence="21" id="KW-1185">Reference proteome</keyword>
<evidence type="ECO:0000256" key="5">
    <source>
        <dbReference type="ARBA" id="ARBA00022496"/>
    </source>
</evidence>
<gene>
    <name evidence="20" type="ORF">BZJ21_09375</name>
</gene>
<keyword evidence="12 20" id="KW-0675">Receptor</keyword>
<dbReference type="Gene3D" id="2.40.170.20">
    <property type="entry name" value="TonB-dependent receptor, beta-barrel domain"/>
    <property type="match status" value="1"/>
</dbReference>
<evidence type="ECO:0000256" key="16">
    <source>
        <dbReference type="RuleBase" id="RU003357"/>
    </source>
</evidence>
<evidence type="ECO:0000256" key="2">
    <source>
        <dbReference type="ARBA" id="ARBA00009810"/>
    </source>
</evidence>
<dbReference type="InterPro" id="IPR000531">
    <property type="entry name" value="Beta-barrel_TonB"/>
</dbReference>
<evidence type="ECO:0000256" key="4">
    <source>
        <dbReference type="ARBA" id="ARBA00022452"/>
    </source>
</evidence>
<keyword evidence="8" id="KW-0408">Iron</keyword>
<feature type="chain" id="PRO_5045225404" evidence="17">
    <location>
        <begin position="28"/>
        <end position="738"/>
    </location>
</feature>
<evidence type="ECO:0000256" key="14">
    <source>
        <dbReference type="PROSITE-ProRule" id="PRU01360"/>
    </source>
</evidence>
<evidence type="ECO:0000256" key="3">
    <source>
        <dbReference type="ARBA" id="ARBA00022448"/>
    </source>
</evidence>
<dbReference type="CDD" id="cd01347">
    <property type="entry name" value="ligand_gated_channel"/>
    <property type="match status" value="1"/>
</dbReference>
<keyword evidence="13 14" id="KW-0998">Cell outer membrane</keyword>
<organism evidence="20 21">
    <name type="scientific">Salinivibrio costicola subsp. alcaliphilus</name>
    <dbReference type="NCBI Taxonomy" id="272773"/>
    <lineage>
        <taxon>Bacteria</taxon>
        <taxon>Pseudomonadati</taxon>
        <taxon>Pseudomonadota</taxon>
        <taxon>Gammaproteobacteria</taxon>
        <taxon>Vibrionales</taxon>
        <taxon>Vibrionaceae</taxon>
        <taxon>Salinivibrio</taxon>
    </lineage>
</organism>
<evidence type="ECO:0000256" key="1">
    <source>
        <dbReference type="ARBA" id="ARBA00004571"/>
    </source>
</evidence>
<dbReference type="Gene3D" id="2.170.130.10">
    <property type="entry name" value="TonB-dependent receptor, plug domain"/>
    <property type="match status" value="1"/>
</dbReference>
<dbReference type="InterPro" id="IPR010917">
    <property type="entry name" value="TonB_rcpt_CS"/>
</dbReference>
<dbReference type="PANTHER" id="PTHR32552:SF82">
    <property type="entry name" value="FCUA PROTEIN"/>
    <property type="match status" value="1"/>
</dbReference>
<evidence type="ECO:0000256" key="17">
    <source>
        <dbReference type="SAM" id="SignalP"/>
    </source>
</evidence>
<comment type="caution">
    <text evidence="20">The sequence shown here is derived from an EMBL/GenBank/DDBJ whole genome shotgun (WGS) entry which is preliminary data.</text>
</comment>
<feature type="signal peptide" evidence="17">
    <location>
        <begin position="1"/>
        <end position="27"/>
    </location>
</feature>
<dbReference type="SUPFAM" id="SSF56935">
    <property type="entry name" value="Porins"/>
    <property type="match status" value="1"/>
</dbReference>
<protein>
    <submittedName>
        <fullName evidence="20">TonB-dependent siderophore receptor</fullName>
    </submittedName>
</protein>
<evidence type="ECO:0000256" key="7">
    <source>
        <dbReference type="ARBA" id="ARBA00022729"/>
    </source>
</evidence>
<dbReference type="RefSeq" id="WP_077669644.1">
    <property type="nucleotide sequence ID" value="NZ_MUFR01000023.1"/>
</dbReference>
<feature type="short sequence motif" description="TonB C-terminal box" evidence="15">
    <location>
        <begin position="721"/>
        <end position="738"/>
    </location>
</feature>
<comment type="subcellular location">
    <subcellularLocation>
        <location evidence="1 14">Cell outer membrane</location>
        <topology evidence="1 14">Multi-pass membrane protein</topology>
    </subcellularLocation>
</comment>
<keyword evidence="10 16" id="KW-0798">TonB box</keyword>
<keyword evidence="7 17" id="KW-0732">Signal</keyword>
<accession>A0ABX3KQG2</accession>
<dbReference type="InterPro" id="IPR039426">
    <property type="entry name" value="TonB-dep_rcpt-like"/>
</dbReference>
<evidence type="ECO:0000256" key="6">
    <source>
        <dbReference type="ARBA" id="ARBA00022692"/>
    </source>
</evidence>
<evidence type="ECO:0000256" key="12">
    <source>
        <dbReference type="ARBA" id="ARBA00023170"/>
    </source>
</evidence>
<feature type="domain" description="TonB-dependent receptor-like beta-barrel" evidence="18">
    <location>
        <begin position="258"/>
        <end position="704"/>
    </location>
</feature>
<keyword evidence="5" id="KW-0410">Iron transport</keyword>
<evidence type="ECO:0000256" key="15">
    <source>
        <dbReference type="PROSITE-ProRule" id="PRU10144"/>
    </source>
</evidence>
<keyword evidence="3 14" id="KW-0813">Transport</keyword>
<evidence type="ECO:0000313" key="21">
    <source>
        <dbReference type="Proteomes" id="UP000189431"/>
    </source>
</evidence>
<name>A0ABX3KQG2_SALCS</name>
<dbReference type="PROSITE" id="PS01156">
    <property type="entry name" value="TONB_DEPENDENT_REC_2"/>
    <property type="match status" value="1"/>
</dbReference>
<evidence type="ECO:0000256" key="8">
    <source>
        <dbReference type="ARBA" id="ARBA00023004"/>
    </source>
</evidence>
<dbReference type="InterPro" id="IPR037066">
    <property type="entry name" value="Plug_dom_sf"/>
</dbReference>
<dbReference type="Proteomes" id="UP000189431">
    <property type="component" value="Unassembled WGS sequence"/>
</dbReference>
<dbReference type="InterPro" id="IPR010105">
    <property type="entry name" value="TonB_sidphr_rcpt"/>
</dbReference>
<keyword evidence="9" id="KW-0406">Ion transport</keyword>
<dbReference type="Pfam" id="PF00593">
    <property type="entry name" value="TonB_dep_Rec_b-barrel"/>
    <property type="match status" value="1"/>
</dbReference>
<keyword evidence="11 14" id="KW-0472">Membrane</keyword>
<dbReference type="PROSITE" id="PS52016">
    <property type="entry name" value="TONB_DEPENDENT_REC_3"/>
    <property type="match status" value="1"/>
</dbReference>
<feature type="domain" description="TonB-dependent receptor plug" evidence="19">
    <location>
        <begin position="86"/>
        <end position="182"/>
    </location>
</feature>
<evidence type="ECO:0000259" key="18">
    <source>
        <dbReference type="Pfam" id="PF00593"/>
    </source>
</evidence>
<comment type="similarity">
    <text evidence="2 14 16">Belongs to the TonB-dependent receptor family.</text>
</comment>